<dbReference type="PROSITE" id="PS50105">
    <property type="entry name" value="SAM_DOMAIN"/>
    <property type="match status" value="1"/>
</dbReference>
<dbReference type="FunFam" id="2.30.42.10:FF:000018">
    <property type="entry name" value="SH3 and multiple ankyrin repeat domains protein 2"/>
    <property type="match status" value="1"/>
</dbReference>
<feature type="compositionally biased region" description="Basic and acidic residues" evidence="11">
    <location>
        <begin position="1232"/>
        <end position="1248"/>
    </location>
</feature>
<feature type="domain" description="SAM" evidence="13">
    <location>
        <begin position="1680"/>
        <end position="1743"/>
    </location>
</feature>
<keyword evidence="3" id="KW-0963">Cytoplasm</keyword>
<dbReference type="SMART" id="SM00454">
    <property type="entry name" value="SAM"/>
    <property type="match status" value="1"/>
</dbReference>
<evidence type="ECO:0000256" key="1">
    <source>
        <dbReference type="ARBA" id="ARBA00004496"/>
    </source>
</evidence>
<dbReference type="Pfam" id="PF00536">
    <property type="entry name" value="SAM_1"/>
    <property type="match status" value="1"/>
</dbReference>
<organism evidence="15 16">
    <name type="scientific">Oncorhynchus tshawytscha</name>
    <name type="common">Chinook salmon</name>
    <name type="synonym">Salmo tshawytscha</name>
    <dbReference type="NCBI Taxonomy" id="74940"/>
    <lineage>
        <taxon>Eukaryota</taxon>
        <taxon>Metazoa</taxon>
        <taxon>Chordata</taxon>
        <taxon>Craniata</taxon>
        <taxon>Vertebrata</taxon>
        <taxon>Euteleostomi</taxon>
        <taxon>Actinopterygii</taxon>
        <taxon>Neopterygii</taxon>
        <taxon>Teleostei</taxon>
        <taxon>Protacanthopterygii</taxon>
        <taxon>Salmoniformes</taxon>
        <taxon>Salmonidae</taxon>
        <taxon>Salmoninae</taxon>
        <taxon>Oncorhynchus</taxon>
    </lineage>
</organism>
<dbReference type="SUPFAM" id="SSF50044">
    <property type="entry name" value="SH3-domain"/>
    <property type="match status" value="1"/>
</dbReference>
<feature type="compositionally biased region" description="Pro residues" evidence="11">
    <location>
        <begin position="799"/>
        <end position="813"/>
    </location>
</feature>
<keyword evidence="4" id="KW-0597">Phosphoprotein</keyword>
<dbReference type="SUPFAM" id="SSF50156">
    <property type="entry name" value="PDZ domain-like"/>
    <property type="match status" value="1"/>
</dbReference>
<dbReference type="GeneTree" id="ENSGT00940000153561"/>
<keyword evidence="2 10" id="KW-0728">SH3 domain</keyword>
<evidence type="ECO:0000256" key="3">
    <source>
        <dbReference type="ARBA" id="ARBA00022490"/>
    </source>
</evidence>
<feature type="compositionally biased region" description="Polar residues" evidence="11">
    <location>
        <begin position="1576"/>
        <end position="1587"/>
    </location>
</feature>
<dbReference type="CDD" id="cd06746">
    <property type="entry name" value="PDZ_SHANK1_3-like"/>
    <property type="match status" value="1"/>
</dbReference>
<feature type="compositionally biased region" description="Low complexity" evidence="11">
    <location>
        <begin position="424"/>
        <end position="465"/>
    </location>
</feature>
<dbReference type="Gene3D" id="1.25.40.20">
    <property type="entry name" value="Ankyrin repeat-containing domain"/>
    <property type="match status" value="2"/>
</dbReference>
<feature type="compositionally biased region" description="Basic and acidic residues" evidence="11">
    <location>
        <begin position="41"/>
        <end position="52"/>
    </location>
</feature>
<dbReference type="GO" id="GO:0014069">
    <property type="term" value="C:postsynaptic density"/>
    <property type="evidence" value="ECO:0007669"/>
    <property type="project" value="UniProtKB-SubCell"/>
</dbReference>
<dbReference type="FunFam" id="1.10.150.50:FF:000006">
    <property type="entry name" value="SH3 and multiple ankyrin repeat domains protein 2"/>
    <property type="match status" value="1"/>
</dbReference>
<proteinExistence type="predicted"/>
<dbReference type="InterPro" id="IPR001660">
    <property type="entry name" value="SAM"/>
</dbReference>
<dbReference type="InterPro" id="IPR041489">
    <property type="entry name" value="PDZ_6"/>
</dbReference>
<feature type="compositionally biased region" description="Low complexity" evidence="11">
    <location>
        <begin position="1429"/>
        <end position="1440"/>
    </location>
</feature>
<feature type="compositionally biased region" description="Basic and acidic residues" evidence="11">
    <location>
        <begin position="998"/>
        <end position="1007"/>
    </location>
</feature>
<keyword evidence="7 9" id="KW-0040">ANK repeat</keyword>
<feature type="compositionally biased region" description="Basic and acidic residues" evidence="11">
    <location>
        <begin position="969"/>
        <end position="984"/>
    </location>
</feature>
<feature type="compositionally biased region" description="Basic and acidic residues" evidence="11">
    <location>
        <begin position="1188"/>
        <end position="1210"/>
    </location>
</feature>
<feature type="region of interest" description="Disordered" evidence="11">
    <location>
        <begin position="399"/>
        <end position="503"/>
    </location>
</feature>
<dbReference type="CDD" id="cd09506">
    <property type="entry name" value="SAM_Shank1_2_3"/>
    <property type="match status" value="1"/>
</dbReference>
<feature type="region of interest" description="Disordered" evidence="11">
    <location>
        <begin position="1401"/>
        <end position="1440"/>
    </location>
</feature>
<dbReference type="FunFam" id="3.10.20.90:FF:000029">
    <property type="entry name" value="SH3 and multiple ankyrin repeat domains protein 1"/>
    <property type="match status" value="1"/>
</dbReference>
<dbReference type="InterPro" id="IPR013761">
    <property type="entry name" value="SAM/pointed_sf"/>
</dbReference>
<comment type="subcellular location">
    <subcellularLocation>
        <location evidence="1">Cytoplasm</location>
    </subcellularLocation>
    <subcellularLocation>
        <location evidence="8">Postsynaptic density</location>
    </subcellularLocation>
</comment>
<dbReference type="FunFam" id="2.30.30.40:FF:000025">
    <property type="entry name" value="SH3 and multiple ankyrin repeat domains protein 2"/>
    <property type="match status" value="1"/>
</dbReference>
<dbReference type="SMART" id="SM00326">
    <property type="entry name" value="SH3"/>
    <property type="match status" value="1"/>
</dbReference>
<dbReference type="Gene3D" id="2.30.42.10">
    <property type="match status" value="1"/>
</dbReference>
<evidence type="ECO:0000259" key="12">
    <source>
        <dbReference type="PROSITE" id="PS50002"/>
    </source>
</evidence>
<dbReference type="InterPro" id="IPR036034">
    <property type="entry name" value="PDZ_sf"/>
</dbReference>
<feature type="region of interest" description="Disordered" evidence="11">
    <location>
        <begin position="1173"/>
        <end position="1291"/>
    </location>
</feature>
<evidence type="ECO:0000259" key="13">
    <source>
        <dbReference type="PROSITE" id="PS50105"/>
    </source>
</evidence>
<dbReference type="InterPro" id="IPR001452">
    <property type="entry name" value="SH3_domain"/>
</dbReference>
<sequence>MPRSPTSSEEEMAQSVSDGSGGFETDSSKEEAGHGGPGGERASRRTDRRAEKDKAARRESLVFCVVIPDLQQSTCMRFKPEATVWVAKQQILCTLTQTLRDVLNYGLFQPAVEGRKSGFLDEERPLKDYPTPASIKGVPTLEFRYKSRVYQQPNVNEKQIAKIHTQANYRKFMDHIQHLQLDKVVKMLEKGLDPNYQDPDTGETPLTFAAHLYNVEQVIVVLKQGGAHLDFRSQDGMTALHHAVRAKNQATLKALLDLGASPDYKDSQSLTPLYHTVLVEGDPSCCELLLRAHATVSCHDENGWHEIHQACRYGHVQHLEHLLFYGADMGVQNASGNTALHICALYNQEHCARVLLVRGANKEVKNYRSQTSFQVAIIAGNFELAEFIKNHKETDIVPFREAPAQPARRKQAPRSTLAAPRPTLLRSNSDNNLNVNNRSPLPSPSHSPLRSLSPRRPQQQQMPSPNGTVRTMGKGAPRPPRSPSLGRLGEEARRQTPQRQPRLVTNQGLSHFAGLWQCSSCSSFQGPKRKLYSAVPGKHYVVTQSYQPQAEGEIPLYKNDKVKVLSIGESGFWEGSARGNLGWFPAECVEENIPNQSQAQADRAERRKLFRHYTVGSYDSFDASSDCVIDEKTVVLQKKDNEGFGFVLRGAKADTPIEEFTPTPAFPALQYLESVDEGGVAWRAGLRNGDFLIEVNQENVVKVGHKQVVNTIRHGGNRLIIKVVTVSRNLDPDDTARKKVPTPPRRAPSTALSMAMRSKSMTSELEELGITEEETPQFLTPPMLKFTRSLSMPDTSEDIPPPPAISPPSPPYNNVPNPQGRGYGIIRHSAPKGTAPERGDLTAGGSDGWREQGGMYYREPQSEQYQSEDHHHQQGSHSPGQGLTAQQSFLNRRAQIPENPYSDLGKMGNLGLFAPNKPQRRKGMLVKQDKIEDSPEKICTIKIPTIIIKEPSTSSSGKSSQGSSMEIETGAHDHPGQLRPDDGHNPSSPFATAMAGAVRERERRMVESHQNSPSYRFTDQGDEDSPPAPTPRLRHSKSIDEGMFSSDERLRRIMAPPASLLNIPRGGGNVTNFNTSEPNMVREPLHTRTGHHSPVSLPNKTYTSSSGHYVHPVTGKPLDPNSPLALALAARDRAMREQSQPLPLKTELPKPDLNKPLFIDTKLRTGMDASFSATATMGRPGRAGLRRQMTEAKYETDLSRPEREEEKKNMLIDNVDTSQQKSAGLLMVHTTDGARSEENSLSEGDRDGAVSPDSTPSELRDPNQPNTSKMSSPNPHNSHSMGPGPRGSKTMITVTSVDEPVKLPFGIPPPPCVPSVDIDDDFFADPLPPPLEFANSFDIPEDQKGAIAELLKQHRNAGRAPSSLAPFYPHHGNTPSHPDQTMIKRPAVLTNCMPPSFTPNALESYEPISDSGIDVEPDSRSSGDPQMETTSTVSTVSSISTLSSDGGEMLDNTCTVYADGQAFLVDRTSKPKNRQPVANKSNALYKDPALMDREENLRTFGTPSSVPPPPPGACVHSEPPRTPTQRTSKLWGDPPGSNPYDMQNKDKTPKPGDGIDSSSSGCRTADLAGPDGGSLASGTQRNTTVTFAAQLGPSVSAPSPKRETESLPHHRAPSPILSPPDSGLGCASSLPATSPTLSDVFGLPTPPLSLGTGSSRSPSPLTLMQAVSNKPFATKPVLMWSKHDVADWLESLNLAEHRDTFMDNDIEGSHLPSLQKDDLIDLGVTRVGHRMNIERALKLLMDR</sequence>
<feature type="repeat" description="ANK" evidence="9">
    <location>
        <begin position="201"/>
        <end position="234"/>
    </location>
</feature>
<evidence type="ECO:0008006" key="17">
    <source>
        <dbReference type="Google" id="ProtNLM"/>
    </source>
</evidence>
<evidence type="ECO:0000256" key="4">
    <source>
        <dbReference type="ARBA" id="ARBA00022553"/>
    </source>
</evidence>
<dbReference type="Gene3D" id="2.30.30.40">
    <property type="entry name" value="SH3 Domains"/>
    <property type="match status" value="1"/>
</dbReference>
<dbReference type="InterPro" id="IPR002110">
    <property type="entry name" value="Ankyrin_rpt"/>
</dbReference>
<feature type="repeat" description="ANK" evidence="9">
    <location>
        <begin position="302"/>
        <end position="334"/>
    </location>
</feature>
<dbReference type="PANTHER" id="PTHR24135">
    <property type="entry name" value="SH3 AND MULTIPLE ANKYRIN REPEAT DOMAINS PROTEIN"/>
    <property type="match status" value="1"/>
</dbReference>
<dbReference type="Pfam" id="PF12796">
    <property type="entry name" value="Ank_2"/>
    <property type="match status" value="2"/>
</dbReference>
<evidence type="ECO:0000256" key="9">
    <source>
        <dbReference type="PROSITE-ProRule" id="PRU00023"/>
    </source>
</evidence>
<evidence type="ECO:0000256" key="8">
    <source>
        <dbReference type="ARBA" id="ARBA00034105"/>
    </source>
</evidence>
<dbReference type="Gene3D" id="3.10.20.90">
    <property type="entry name" value="Phosphatidylinositol 3-kinase Catalytic Subunit, Chain A, domain 1"/>
    <property type="match status" value="1"/>
</dbReference>
<feature type="region of interest" description="Disordered" evidence="11">
    <location>
        <begin position="789"/>
        <end position="883"/>
    </location>
</feature>
<evidence type="ECO:0000256" key="5">
    <source>
        <dbReference type="ARBA" id="ARBA00022737"/>
    </source>
</evidence>
<feature type="compositionally biased region" description="Polar residues" evidence="11">
    <location>
        <begin position="1252"/>
        <end position="1280"/>
    </location>
</feature>
<dbReference type="GO" id="GO:0030160">
    <property type="term" value="F:synaptic receptor adaptor activity"/>
    <property type="evidence" value="ECO:0007669"/>
    <property type="project" value="TreeGrafter"/>
</dbReference>
<dbReference type="GO" id="GO:0035255">
    <property type="term" value="F:ionotropic glutamate receptor binding"/>
    <property type="evidence" value="ECO:0007669"/>
    <property type="project" value="TreeGrafter"/>
</dbReference>
<feature type="compositionally biased region" description="Low complexity" evidence="11">
    <location>
        <begin position="949"/>
        <end position="964"/>
    </location>
</feature>
<dbReference type="GO" id="GO:0043197">
    <property type="term" value="C:dendritic spine"/>
    <property type="evidence" value="ECO:0007669"/>
    <property type="project" value="TreeGrafter"/>
</dbReference>
<dbReference type="InterPro" id="IPR036770">
    <property type="entry name" value="Ankyrin_rpt-contain_sf"/>
</dbReference>
<feature type="region of interest" description="Disordered" evidence="11">
    <location>
        <begin position="1"/>
        <end position="52"/>
    </location>
</feature>
<feature type="domain" description="SH3" evidence="12">
    <location>
        <begin position="535"/>
        <end position="594"/>
    </location>
</feature>
<dbReference type="PANTHER" id="PTHR24135:SF17">
    <property type="entry name" value="SH3 AND MULTIPLE ANKYRIN REPEAT DOMAINS PROTEIN 2"/>
    <property type="match status" value="1"/>
</dbReference>
<gene>
    <name evidence="15" type="primary">shank2b</name>
</gene>
<feature type="repeat" description="ANK" evidence="9">
    <location>
        <begin position="335"/>
        <end position="367"/>
    </location>
</feature>
<evidence type="ECO:0000256" key="11">
    <source>
        <dbReference type="SAM" id="MobiDB-lite"/>
    </source>
</evidence>
<dbReference type="PROSITE" id="PS50088">
    <property type="entry name" value="ANK_REPEAT"/>
    <property type="match status" value="4"/>
</dbReference>
<feature type="repeat" description="ANK" evidence="9">
    <location>
        <begin position="235"/>
        <end position="267"/>
    </location>
</feature>
<dbReference type="SMART" id="SM00248">
    <property type="entry name" value="ANK"/>
    <property type="match status" value="6"/>
</dbReference>
<feature type="region of interest" description="Disordered" evidence="11">
    <location>
        <begin position="1467"/>
        <end position="1631"/>
    </location>
</feature>
<accession>A0A8C8ITW8</accession>
<evidence type="ECO:0000256" key="10">
    <source>
        <dbReference type="PROSITE-ProRule" id="PRU00192"/>
    </source>
</evidence>
<name>A0A8C8ITW8_ONCTS</name>
<feature type="compositionally biased region" description="Polar residues" evidence="11">
    <location>
        <begin position="1008"/>
        <end position="1017"/>
    </location>
</feature>
<dbReference type="SMART" id="SM00228">
    <property type="entry name" value="PDZ"/>
    <property type="match status" value="1"/>
</dbReference>
<dbReference type="PROSITE" id="PS50106">
    <property type="entry name" value="PDZ"/>
    <property type="match status" value="1"/>
</dbReference>
<dbReference type="Ensembl" id="ENSOTST00005091705.2">
    <property type="protein sequence ID" value="ENSOTSP00005084456.2"/>
    <property type="gene ID" value="ENSOTSG00005039897.2"/>
</dbReference>
<keyword evidence="5" id="KW-0677">Repeat</keyword>
<evidence type="ECO:0000259" key="14">
    <source>
        <dbReference type="PROSITE" id="PS50106"/>
    </source>
</evidence>
<dbReference type="Pfam" id="PF17820">
    <property type="entry name" value="PDZ_6"/>
    <property type="match status" value="1"/>
</dbReference>
<evidence type="ECO:0000256" key="6">
    <source>
        <dbReference type="ARBA" id="ARBA00023018"/>
    </source>
</evidence>
<feature type="region of interest" description="Disordered" evidence="11">
    <location>
        <begin position="949"/>
        <end position="1039"/>
    </location>
</feature>
<dbReference type="PROSITE" id="PS50297">
    <property type="entry name" value="ANK_REP_REGION"/>
    <property type="match status" value="3"/>
</dbReference>
<keyword evidence="16" id="KW-1185">Reference proteome</keyword>
<dbReference type="SUPFAM" id="SSF48403">
    <property type="entry name" value="Ankyrin repeat"/>
    <property type="match status" value="1"/>
</dbReference>
<dbReference type="Pfam" id="PF07653">
    <property type="entry name" value="SH3_2"/>
    <property type="match status" value="1"/>
</dbReference>
<evidence type="ECO:0000256" key="2">
    <source>
        <dbReference type="ARBA" id="ARBA00022443"/>
    </source>
</evidence>
<dbReference type="FunFam" id="1.25.40.20:FF:000048">
    <property type="entry name" value="SH3 and multiple ankyrin repeat domains protein 3"/>
    <property type="match status" value="1"/>
</dbReference>
<dbReference type="Proteomes" id="UP000694402">
    <property type="component" value="Unassembled WGS sequence"/>
</dbReference>
<dbReference type="InterPro" id="IPR001478">
    <property type="entry name" value="PDZ"/>
</dbReference>
<dbReference type="GO" id="GO:0045211">
    <property type="term" value="C:postsynaptic membrane"/>
    <property type="evidence" value="ECO:0007669"/>
    <property type="project" value="TreeGrafter"/>
</dbReference>
<evidence type="ECO:0000256" key="7">
    <source>
        <dbReference type="ARBA" id="ARBA00023043"/>
    </source>
</evidence>
<dbReference type="SUPFAM" id="SSF47769">
    <property type="entry name" value="SAM/Pointed domain"/>
    <property type="match status" value="1"/>
</dbReference>
<reference evidence="15" key="2">
    <citation type="submission" date="2025-09" db="UniProtKB">
        <authorList>
            <consortium name="Ensembl"/>
        </authorList>
    </citation>
    <scope>IDENTIFICATION</scope>
</reference>
<protein>
    <recommendedName>
        <fullName evidence="17">SH3 and multiple ankyrin repeat domains protein 2</fullName>
    </recommendedName>
</protein>
<feature type="region of interest" description="Disordered" evidence="11">
    <location>
        <begin position="898"/>
        <end position="929"/>
    </location>
</feature>
<dbReference type="InterPro" id="IPR036028">
    <property type="entry name" value="SH3-like_dom_sf"/>
</dbReference>
<reference evidence="15" key="1">
    <citation type="submission" date="2025-08" db="UniProtKB">
        <authorList>
            <consortium name="Ensembl"/>
        </authorList>
    </citation>
    <scope>IDENTIFICATION</scope>
</reference>
<keyword evidence="6" id="KW-0770">Synapse</keyword>
<evidence type="ECO:0000313" key="16">
    <source>
        <dbReference type="Proteomes" id="UP000694402"/>
    </source>
</evidence>
<dbReference type="Gene3D" id="1.10.150.50">
    <property type="entry name" value="Transcription Factor, Ets-1"/>
    <property type="match status" value="1"/>
</dbReference>
<feature type="region of interest" description="Disordered" evidence="11">
    <location>
        <begin position="732"/>
        <end position="757"/>
    </location>
</feature>
<dbReference type="GO" id="GO:0005737">
    <property type="term" value="C:cytoplasm"/>
    <property type="evidence" value="ECO:0007669"/>
    <property type="project" value="UniProtKB-SubCell"/>
</dbReference>
<evidence type="ECO:0000313" key="15">
    <source>
        <dbReference type="Ensembl" id="ENSOTSP00005084456.2"/>
    </source>
</evidence>
<feature type="domain" description="PDZ" evidence="14">
    <location>
        <begin position="633"/>
        <end position="727"/>
    </location>
</feature>
<dbReference type="InterPro" id="IPR051569">
    <property type="entry name" value="SHANK"/>
</dbReference>
<dbReference type="PROSITE" id="PS50002">
    <property type="entry name" value="SH3"/>
    <property type="match status" value="1"/>
</dbReference>